<reference evidence="3" key="1">
    <citation type="submission" date="2016-09" db="EMBL/GenBank/DDBJ databases">
        <authorList>
            <person name="Varghese N."/>
            <person name="Submissions S."/>
        </authorList>
    </citation>
    <scope>NUCLEOTIDE SEQUENCE [LARGE SCALE GENOMIC DNA]</scope>
    <source>
        <strain evidence="3">JS23</strain>
    </source>
</reference>
<dbReference type="AlphaFoldDB" id="A0A1H2PQW4"/>
<proteinExistence type="predicted"/>
<keyword evidence="3" id="KW-1185">Reference proteome</keyword>
<dbReference type="EMBL" id="FNLO01000007">
    <property type="protein sequence ID" value="SDV49245.1"/>
    <property type="molecule type" value="Genomic_DNA"/>
</dbReference>
<evidence type="ECO:0000313" key="3">
    <source>
        <dbReference type="Proteomes" id="UP000243719"/>
    </source>
</evidence>
<feature type="region of interest" description="Disordered" evidence="1">
    <location>
        <begin position="361"/>
        <end position="384"/>
    </location>
</feature>
<evidence type="ECO:0000313" key="2">
    <source>
        <dbReference type="EMBL" id="SDV49245.1"/>
    </source>
</evidence>
<feature type="compositionally biased region" description="Basic and acidic residues" evidence="1">
    <location>
        <begin position="369"/>
        <end position="384"/>
    </location>
</feature>
<name>A0A1H2PQW4_9BURK</name>
<dbReference type="Proteomes" id="UP000243719">
    <property type="component" value="Unassembled WGS sequence"/>
</dbReference>
<gene>
    <name evidence="2" type="ORF">SAMN05216551_107180</name>
</gene>
<protein>
    <submittedName>
        <fullName evidence="2">Uncharacterized protein</fullName>
    </submittedName>
</protein>
<sequence length="384" mass="42070">MTRINEKAQVELDAFCDWKAQSLSDSPDWCSWKAGIDYARAALAQQAAVPEPLIGAFRMLLAASNRLWAEAEEIESPDGLAQVALQQYWDAFIDARDKAQDALLSAAPEAPAAQGKEAIPLHVIREWAERRIRACGPAGVTDQVALLEDAVRWAESCYRASRGPRLAPVPIEQAAGALTDERLAELLPAVRVDEIWNAIEYADVAHLAVRDPSRWDGILRLRFARAVARAIEAAAAPAQLHQSAISARNDTLVSAAAPVRYFVYDREGDGYREFSTDAERRDAHDAAIEACADYGDEWGVDVDEIVSGIVTHVTTQTQLEHMPEPCARHPENDGENCDDCDAWNEWPDHSVESVCNYQQQALAASAAESAERSAESDGGQKVKP</sequence>
<dbReference type="OrthoDB" id="6901389at2"/>
<organism evidence="2 3">
    <name type="scientific">Chitinasiproducens palmae</name>
    <dbReference type="NCBI Taxonomy" id="1770053"/>
    <lineage>
        <taxon>Bacteria</taxon>
        <taxon>Pseudomonadati</taxon>
        <taxon>Pseudomonadota</taxon>
        <taxon>Betaproteobacteria</taxon>
        <taxon>Burkholderiales</taxon>
        <taxon>Burkholderiaceae</taxon>
        <taxon>Chitinasiproducens</taxon>
    </lineage>
</organism>
<accession>A0A1H2PQW4</accession>
<evidence type="ECO:0000256" key="1">
    <source>
        <dbReference type="SAM" id="MobiDB-lite"/>
    </source>
</evidence>
<dbReference type="RefSeq" id="WP_091909036.1">
    <property type="nucleotide sequence ID" value="NZ_FNLO01000007.1"/>
</dbReference>
<dbReference type="STRING" id="1770053.SAMN05216551_107180"/>